<dbReference type="EMBL" id="JAVYII010000001">
    <property type="protein sequence ID" value="MDT9591839.1"/>
    <property type="molecule type" value="Genomic_DNA"/>
</dbReference>
<evidence type="ECO:0000259" key="1">
    <source>
        <dbReference type="Pfam" id="PF08937"/>
    </source>
</evidence>
<gene>
    <name evidence="2" type="ORF">RDV89_02075</name>
</gene>
<dbReference type="InterPro" id="IPR015032">
    <property type="entry name" value="ThsB__TIR-like_domain"/>
</dbReference>
<feature type="domain" description="Thoeris protein ThsB TIR-like" evidence="1">
    <location>
        <begin position="29"/>
        <end position="127"/>
    </location>
</feature>
<accession>A0ABU3PRK5</accession>
<sequence length="201" mass="22700">MSNWQQQRLQDVALKAAARTNDRSRHKVFVSYHAADTAEVEEFLNKFGTEFIAKTVGVTDEDDFIDSEDTGYIMDKIRTKYLGDSTVTLVLLGSCTWARRYVDWEVYSSLRNSKHSTVNGLLAVQLPSISGTSSAPLQARVNDNIQRGPNGEDIGYARYYVHPSSRTSLRGWIEDAFRARTARTSLIVNTRTRRQRSATCP</sequence>
<reference evidence="2 3" key="1">
    <citation type="submission" date="2023-08" db="EMBL/GenBank/DDBJ databases">
        <title>Nocardioides seae sp. nov., a bacterium isolated from a soil.</title>
        <authorList>
            <person name="Wang X."/>
        </authorList>
    </citation>
    <scope>NUCLEOTIDE SEQUENCE [LARGE SCALE GENOMIC DNA]</scope>
    <source>
        <strain evidence="2 3">YZH12</strain>
    </source>
</reference>
<evidence type="ECO:0000313" key="3">
    <source>
        <dbReference type="Proteomes" id="UP001268542"/>
    </source>
</evidence>
<comment type="caution">
    <text evidence="2">The sequence shown here is derived from an EMBL/GenBank/DDBJ whole genome shotgun (WGS) entry which is preliminary data.</text>
</comment>
<proteinExistence type="predicted"/>
<name>A0ABU3PRK5_9ACTN</name>
<dbReference type="RefSeq" id="WP_315730877.1">
    <property type="nucleotide sequence ID" value="NZ_JAVYII010000001.1"/>
</dbReference>
<protein>
    <submittedName>
        <fullName evidence="2">TIR domain-containing protein</fullName>
    </submittedName>
</protein>
<evidence type="ECO:0000313" key="2">
    <source>
        <dbReference type="EMBL" id="MDT9591839.1"/>
    </source>
</evidence>
<dbReference type="Proteomes" id="UP001268542">
    <property type="component" value="Unassembled WGS sequence"/>
</dbReference>
<dbReference type="Pfam" id="PF08937">
    <property type="entry name" value="ThsB_TIR"/>
    <property type="match status" value="1"/>
</dbReference>
<keyword evidence="3" id="KW-1185">Reference proteome</keyword>
<organism evidence="2 3">
    <name type="scientific">Nocardioides imazamoxiresistens</name>
    <dbReference type="NCBI Taxonomy" id="3231893"/>
    <lineage>
        <taxon>Bacteria</taxon>
        <taxon>Bacillati</taxon>
        <taxon>Actinomycetota</taxon>
        <taxon>Actinomycetes</taxon>
        <taxon>Propionibacteriales</taxon>
        <taxon>Nocardioidaceae</taxon>
        <taxon>Nocardioides</taxon>
    </lineage>
</organism>